<sequence length="282" mass="29682">MPGPLTTVFGVEQGDHVWIGYTGEDERRALWAAHVTAAAERGERAVLIDGGAWAARLGGHGDRALLGHGQVTVQAPGDAGFAAGRLDEGRLVDVLRGQSAQAARLGLRGLRVCVDLTGLLRAGVPARSGCPLAAVCSAQPRPPALICHGDRIGLPAGPFGALRAGHAPALEACEALRRGPLLCVERLTGPAGLRLSGEADRSSLDRLEAELRDAVRGGRDLHLDMRGLRYADVAAVRVLARTAAGMPVGDRLVLHAPGPVVRAILRSFPWDHRLVMEEGGWR</sequence>
<dbReference type="InterPro" id="IPR058548">
    <property type="entry name" value="MlaB-like_STAS"/>
</dbReference>
<proteinExistence type="predicted"/>
<protein>
    <submittedName>
        <fullName evidence="2">STAS domain-containing protein</fullName>
    </submittedName>
</protein>
<organism evidence="2 3">
    <name type="scientific">Actinomadura graeca</name>
    <dbReference type="NCBI Taxonomy" id="2750812"/>
    <lineage>
        <taxon>Bacteria</taxon>
        <taxon>Bacillati</taxon>
        <taxon>Actinomycetota</taxon>
        <taxon>Actinomycetes</taxon>
        <taxon>Streptosporangiales</taxon>
        <taxon>Thermomonosporaceae</taxon>
        <taxon>Actinomadura</taxon>
    </lineage>
</organism>
<evidence type="ECO:0000313" key="3">
    <source>
        <dbReference type="Proteomes" id="UP001049518"/>
    </source>
</evidence>
<evidence type="ECO:0000313" key="2">
    <source>
        <dbReference type="EMBL" id="QXJ26092.1"/>
    </source>
</evidence>
<dbReference type="Pfam" id="PF13466">
    <property type="entry name" value="STAS_2"/>
    <property type="match status" value="1"/>
</dbReference>
<dbReference type="PROSITE" id="PS50801">
    <property type="entry name" value="STAS"/>
    <property type="match status" value="1"/>
</dbReference>
<dbReference type="SUPFAM" id="SSF52091">
    <property type="entry name" value="SpoIIaa-like"/>
    <property type="match status" value="1"/>
</dbReference>
<dbReference type="InterPro" id="IPR002645">
    <property type="entry name" value="STAS_dom"/>
</dbReference>
<reference evidence="2" key="1">
    <citation type="submission" date="2020-07" db="EMBL/GenBank/DDBJ databases">
        <authorList>
            <person name="Tarantini F.S."/>
            <person name="Hong K.W."/>
            <person name="Chan K.G."/>
        </authorList>
    </citation>
    <scope>NUCLEOTIDE SEQUENCE</scope>
    <source>
        <strain evidence="2">32-07</strain>
    </source>
</reference>
<dbReference type="EMBL" id="CP059572">
    <property type="protein sequence ID" value="QXJ26092.1"/>
    <property type="molecule type" value="Genomic_DNA"/>
</dbReference>
<accession>A0ABX8R7Z0</accession>
<dbReference type="InterPro" id="IPR025847">
    <property type="entry name" value="MEDS_domain"/>
</dbReference>
<name>A0ABX8R7Z0_9ACTN</name>
<dbReference type="CDD" id="cd07043">
    <property type="entry name" value="STAS_anti-anti-sigma_factors"/>
    <property type="match status" value="1"/>
</dbReference>
<dbReference type="Gene3D" id="3.30.750.24">
    <property type="entry name" value="STAS domain"/>
    <property type="match status" value="1"/>
</dbReference>
<dbReference type="Pfam" id="PF14417">
    <property type="entry name" value="MEDS"/>
    <property type="match status" value="1"/>
</dbReference>
<keyword evidence="3" id="KW-1185">Reference proteome</keyword>
<dbReference type="InterPro" id="IPR036513">
    <property type="entry name" value="STAS_dom_sf"/>
</dbReference>
<gene>
    <name evidence="2" type="ORF">AGRA3207_007698</name>
</gene>
<feature type="domain" description="STAS" evidence="1">
    <location>
        <begin position="193"/>
        <end position="266"/>
    </location>
</feature>
<evidence type="ECO:0000259" key="1">
    <source>
        <dbReference type="PROSITE" id="PS50801"/>
    </source>
</evidence>
<dbReference type="RefSeq" id="WP_231332318.1">
    <property type="nucleotide sequence ID" value="NZ_CP059572.1"/>
</dbReference>
<dbReference type="Proteomes" id="UP001049518">
    <property type="component" value="Chromosome"/>
</dbReference>